<evidence type="ECO:0000313" key="1">
    <source>
        <dbReference type="EMBL" id="UPQ82957.1"/>
    </source>
</evidence>
<proteinExistence type="predicted"/>
<accession>A0ABY4KUP2</accession>
<dbReference type="EMBL" id="CP096208">
    <property type="protein sequence ID" value="UPQ82957.1"/>
    <property type="molecule type" value="Genomic_DNA"/>
</dbReference>
<gene>
    <name evidence="1" type="ORF">M0M42_00640</name>
</gene>
<organism evidence="1 2">
    <name type="scientific">Pseudomonas knackmussii</name>
    <dbReference type="NCBI Taxonomy" id="65741"/>
    <lineage>
        <taxon>Bacteria</taxon>
        <taxon>Pseudomonadati</taxon>
        <taxon>Pseudomonadota</taxon>
        <taxon>Gammaproteobacteria</taxon>
        <taxon>Pseudomonadales</taxon>
        <taxon>Pseudomonadaceae</taxon>
        <taxon>Pseudomonas</taxon>
    </lineage>
</organism>
<evidence type="ECO:0008006" key="3">
    <source>
        <dbReference type="Google" id="ProtNLM"/>
    </source>
</evidence>
<reference evidence="1 2" key="1">
    <citation type="submission" date="2022-04" db="EMBL/GenBank/DDBJ databases">
        <title>Pseudomonas knackmussii B09-2.</title>
        <authorList>
            <person name="Deng Y."/>
        </authorList>
    </citation>
    <scope>NUCLEOTIDE SEQUENCE [LARGE SCALE GENOMIC DNA]</scope>
    <source>
        <strain evidence="1 2">B09-2</strain>
    </source>
</reference>
<sequence length="55" mass="5521">MSCTATGTVRALRAREHDVQRLGALKAAGMGLRCGGSGRLPVAKGCADPRGGVIA</sequence>
<evidence type="ECO:0000313" key="2">
    <source>
        <dbReference type="Proteomes" id="UP000831189"/>
    </source>
</evidence>
<name>A0ABY4KUP2_9PSED</name>
<protein>
    <recommendedName>
        <fullName evidence="3">Secreted protein</fullName>
    </recommendedName>
</protein>
<keyword evidence="2" id="KW-1185">Reference proteome</keyword>
<dbReference type="Proteomes" id="UP000831189">
    <property type="component" value="Chromosome"/>
</dbReference>